<feature type="domain" description="DUF7490" evidence="4">
    <location>
        <begin position="166"/>
        <end position="262"/>
    </location>
</feature>
<dbReference type="InterPro" id="IPR026371">
    <property type="entry name" value="PGF_CTERM"/>
</dbReference>
<feature type="compositionally biased region" description="Polar residues" evidence="2">
    <location>
        <begin position="273"/>
        <end position="282"/>
    </location>
</feature>
<protein>
    <submittedName>
        <fullName evidence="5">PGF-CTERM sorting domain-containing protein</fullName>
    </submittedName>
</protein>
<name>A0ABD6AQC6_9EURY</name>
<keyword evidence="1" id="KW-0732">Signal</keyword>
<dbReference type="NCBIfam" id="TIGR04126">
    <property type="entry name" value="PGF_CTERM"/>
    <property type="match status" value="1"/>
</dbReference>
<dbReference type="EMBL" id="JBHUDC010000002">
    <property type="protein sequence ID" value="MFD1512063.1"/>
    <property type="molecule type" value="Genomic_DNA"/>
</dbReference>
<proteinExistence type="predicted"/>
<evidence type="ECO:0000313" key="5">
    <source>
        <dbReference type="EMBL" id="MFD1512063.1"/>
    </source>
</evidence>
<dbReference type="AlphaFoldDB" id="A0ABD6AQC6"/>
<evidence type="ECO:0000256" key="2">
    <source>
        <dbReference type="SAM" id="MobiDB-lite"/>
    </source>
</evidence>
<feature type="domain" description="PGF-CTERM archaeal protein-sorting signal" evidence="3">
    <location>
        <begin position="310"/>
        <end position="332"/>
    </location>
</feature>
<dbReference type="GO" id="GO:0005886">
    <property type="term" value="C:plasma membrane"/>
    <property type="evidence" value="ECO:0007669"/>
    <property type="project" value="UniProtKB-SubCell"/>
</dbReference>
<dbReference type="Proteomes" id="UP001597187">
    <property type="component" value="Unassembled WGS sequence"/>
</dbReference>
<dbReference type="Gene3D" id="2.60.40.10">
    <property type="entry name" value="Immunoglobulins"/>
    <property type="match status" value="1"/>
</dbReference>
<gene>
    <name evidence="5" type="ORF">ACFSBT_02050</name>
</gene>
<dbReference type="InterPro" id="IPR055913">
    <property type="entry name" value="DUF7490"/>
</dbReference>
<dbReference type="RefSeq" id="WP_250872051.1">
    <property type="nucleotide sequence ID" value="NZ_JALXFV010000002.1"/>
</dbReference>
<evidence type="ECO:0000259" key="3">
    <source>
        <dbReference type="Pfam" id="PF18204"/>
    </source>
</evidence>
<feature type="region of interest" description="Disordered" evidence="2">
    <location>
        <begin position="269"/>
        <end position="310"/>
    </location>
</feature>
<reference evidence="5 6" key="1">
    <citation type="journal article" date="2019" name="Int. J. Syst. Evol. Microbiol.">
        <title>The Global Catalogue of Microorganisms (GCM) 10K type strain sequencing project: providing services to taxonomists for standard genome sequencing and annotation.</title>
        <authorList>
            <consortium name="The Broad Institute Genomics Platform"/>
            <consortium name="The Broad Institute Genome Sequencing Center for Infectious Disease"/>
            <person name="Wu L."/>
            <person name="Ma J."/>
        </authorList>
    </citation>
    <scope>NUCLEOTIDE SEQUENCE [LARGE SCALE GENOMIC DNA]</scope>
    <source>
        <strain evidence="5 6">CGMCC 1.12563</strain>
    </source>
</reference>
<organism evidence="5 6">
    <name type="scientific">Halomarina rubra</name>
    <dbReference type="NCBI Taxonomy" id="2071873"/>
    <lineage>
        <taxon>Archaea</taxon>
        <taxon>Methanobacteriati</taxon>
        <taxon>Methanobacteriota</taxon>
        <taxon>Stenosarchaea group</taxon>
        <taxon>Halobacteria</taxon>
        <taxon>Halobacteriales</taxon>
        <taxon>Natronomonadaceae</taxon>
        <taxon>Halomarina</taxon>
    </lineage>
</organism>
<comment type="caution">
    <text evidence="5">The sequence shown here is derived from an EMBL/GenBank/DDBJ whole genome shotgun (WGS) entry which is preliminary data.</text>
</comment>
<accession>A0ABD6AQC6</accession>
<dbReference type="InterPro" id="IPR013783">
    <property type="entry name" value="Ig-like_fold"/>
</dbReference>
<feature type="domain" description="DUF7490" evidence="4">
    <location>
        <begin position="42"/>
        <end position="145"/>
    </location>
</feature>
<evidence type="ECO:0000313" key="6">
    <source>
        <dbReference type="Proteomes" id="UP001597187"/>
    </source>
</evidence>
<sequence length="334" mass="34910">MDRNLVLAGGLVAVALVAALGMAVVPGIIAAPPQDPEPPSSLAVSDLAIATGAVTGETATFRVETRLEHRRGPAENVTVRVRAVDATSGLVATDETVDVGTLDGDREYAVAANVTVPRSGDYRIESVVYEDDRRVVESARSVAGVGSLEPAYTRSDLRFHRFDGPMPAVEFEIASSADNRTTLTVDALVTNTGDESAGDVELLVKARQVDSGIVADRTRVGVSEVRPGRTATASLDLTVPTEYNYYLDAVLLRDGVVVDTVRAPAALDPTKTVPMNQTTTDTGLEVSDFESDDAPNRQTAPATPADDGGQPGFGVGVALVALVATALLARRRSA</sequence>
<evidence type="ECO:0000259" key="4">
    <source>
        <dbReference type="Pfam" id="PF24318"/>
    </source>
</evidence>
<evidence type="ECO:0000256" key="1">
    <source>
        <dbReference type="ARBA" id="ARBA00022729"/>
    </source>
</evidence>
<dbReference type="Pfam" id="PF24318">
    <property type="entry name" value="DUF7490"/>
    <property type="match status" value="2"/>
</dbReference>
<dbReference type="GO" id="GO:0030115">
    <property type="term" value="C:S-layer"/>
    <property type="evidence" value="ECO:0007669"/>
    <property type="project" value="UniProtKB-SubCell"/>
</dbReference>
<dbReference type="Pfam" id="PF18204">
    <property type="entry name" value="PGF-CTERM"/>
    <property type="match status" value="1"/>
</dbReference>
<keyword evidence="6" id="KW-1185">Reference proteome</keyword>